<dbReference type="GO" id="GO:0005549">
    <property type="term" value="F:odorant binding"/>
    <property type="evidence" value="ECO:0007669"/>
    <property type="project" value="InterPro"/>
</dbReference>
<sequence>MKSLLVCLLIITLAMTDETKDLIEEALISCGAEIEGPNNIGTLVVQENADETKLGTILFCANKKIGLQHDNGEINIDVLENLMETGNRDEATAKKILDCGRSKGDNGAAKAFNFLKCHELAVRP</sequence>
<dbReference type="InterPro" id="IPR036728">
    <property type="entry name" value="PBP_GOBP_sf"/>
</dbReference>
<feature type="signal peptide" evidence="1">
    <location>
        <begin position="1"/>
        <end position="16"/>
    </location>
</feature>
<keyword evidence="1" id="KW-0732">Signal</keyword>
<reference evidence="2" key="1">
    <citation type="journal article" date="2016" name="Insect Biochem. Mol. Biol.">
        <title>Comparative transcriptome analysis of chemosensory genes in two sister leaf beetles provides insights into chemosensory speciation.</title>
        <authorList>
            <person name="Zhang B."/>
            <person name="Zhang W."/>
            <person name="Nie R.E."/>
            <person name="Li W.Z."/>
            <person name="Segraves K.A."/>
            <person name="Yang X.K."/>
            <person name="Xue H.J."/>
        </authorList>
    </citation>
    <scope>NUCLEOTIDE SEQUENCE</scope>
</reference>
<dbReference type="Gene3D" id="1.10.238.20">
    <property type="entry name" value="Pheromone/general odorant binding protein domain"/>
    <property type="match status" value="1"/>
</dbReference>
<dbReference type="InterPro" id="IPR006170">
    <property type="entry name" value="PBP/GOBP"/>
</dbReference>
<accession>A0A1J0KKE9</accession>
<proteinExistence type="evidence at transcript level"/>
<evidence type="ECO:0000256" key="1">
    <source>
        <dbReference type="SAM" id="SignalP"/>
    </source>
</evidence>
<dbReference type="AlphaFoldDB" id="A0A1J0KKE9"/>
<dbReference type="SUPFAM" id="SSF47565">
    <property type="entry name" value="Insect pheromone/odorant-binding proteins"/>
    <property type="match status" value="1"/>
</dbReference>
<feature type="chain" id="PRO_5009613903" evidence="1">
    <location>
        <begin position="17"/>
        <end position="124"/>
    </location>
</feature>
<organism evidence="2">
    <name type="scientific">Pyrrhalta maculicollis</name>
    <dbReference type="NCBI Taxonomy" id="226885"/>
    <lineage>
        <taxon>Eukaryota</taxon>
        <taxon>Metazoa</taxon>
        <taxon>Ecdysozoa</taxon>
        <taxon>Arthropoda</taxon>
        <taxon>Hexapoda</taxon>
        <taxon>Insecta</taxon>
        <taxon>Pterygota</taxon>
        <taxon>Neoptera</taxon>
        <taxon>Endopterygota</taxon>
        <taxon>Coleoptera</taxon>
        <taxon>Polyphaga</taxon>
        <taxon>Cucujiformia</taxon>
        <taxon>Chrysomeloidea</taxon>
        <taxon>Chrysomelidae</taxon>
        <taxon>Galerucinae</taxon>
        <taxon>Coelomerites</taxon>
        <taxon>Pyrrhalta</taxon>
    </lineage>
</organism>
<name>A0A1J0KKE9_9CUCU</name>
<evidence type="ECO:0000313" key="2">
    <source>
        <dbReference type="EMBL" id="APC94197.1"/>
    </source>
</evidence>
<dbReference type="Pfam" id="PF01395">
    <property type="entry name" value="PBP_GOBP"/>
    <property type="match status" value="1"/>
</dbReference>
<dbReference type="EMBL" id="KX290626">
    <property type="protein sequence ID" value="APC94197.1"/>
    <property type="molecule type" value="mRNA"/>
</dbReference>
<protein>
    <submittedName>
        <fullName evidence="2">Odorant-binding protein 27</fullName>
    </submittedName>
</protein>